<dbReference type="Proteomes" id="UP000554726">
    <property type="component" value="Unassembled WGS sequence"/>
</dbReference>
<protein>
    <submittedName>
        <fullName evidence="1">Uncharacterized protein</fullName>
    </submittedName>
</protein>
<reference evidence="1 2" key="1">
    <citation type="submission" date="2020-08" db="EMBL/GenBank/DDBJ databases">
        <title>Studying the diversity of plant-associated saprophytic bacteria and their role in host health and plant-pathogen interactions.</title>
        <authorList>
            <person name="Potnis N."/>
        </authorList>
    </citation>
    <scope>NUCLEOTIDE SEQUENCE [LARGE SCALE GENOMIC DNA]</scope>
    <source>
        <strain evidence="1 2">F16</strain>
    </source>
</reference>
<evidence type="ECO:0000313" key="2">
    <source>
        <dbReference type="Proteomes" id="UP000554726"/>
    </source>
</evidence>
<accession>A0ABR6JLY6</accession>
<proteinExistence type="predicted"/>
<evidence type="ECO:0000313" key="1">
    <source>
        <dbReference type="EMBL" id="MBB4593829.1"/>
    </source>
</evidence>
<dbReference type="RefSeq" id="WP_184440929.1">
    <property type="nucleotide sequence ID" value="NZ_JACHNS010000004.1"/>
</dbReference>
<sequence>MDIPESMKQELGRWNNCAGIDLEAWTSCMGNYGLAVGYLTVFWPEFTEHDGYILREGFSEQSLRGFETGEGATRKSVEWVMNHLHIADIHCGDGDALTQDKVAVLGRALKEIYQAKLARQFPHAPCIVEFYEPDDGGEIMDYQISFWQARHEPVSP</sequence>
<name>A0ABR6JLY6_9XANT</name>
<gene>
    <name evidence="1" type="ORF">FHR60_002513</name>
</gene>
<keyword evidence="2" id="KW-1185">Reference proteome</keyword>
<dbReference type="EMBL" id="JACHNS010000004">
    <property type="protein sequence ID" value="MBB4593829.1"/>
    <property type="molecule type" value="Genomic_DNA"/>
</dbReference>
<organism evidence="1 2">
    <name type="scientific">Xanthomonas cannabis</name>
    <dbReference type="NCBI Taxonomy" id="1885674"/>
    <lineage>
        <taxon>Bacteria</taxon>
        <taxon>Pseudomonadati</taxon>
        <taxon>Pseudomonadota</taxon>
        <taxon>Gammaproteobacteria</taxon>
        <taxon>Lysobacterales</taxon>
        <taxon>Lysobacteraceae</taxon>
        <taxon>Xanthomonas</taxon>
    </lineage>
</organism>
<comment type="caution">
    <text evidence="1">The sequence shown here is derived from an EMBL/GenBank/DDBJ whole genome shotgun (WGS) entry which is preliminary data.</text>
</comment>